<comment type="caution">
    <text evidence="1">The sequence shown here is derived from an EMBL/GenBank/DDBJ whole genome shotgun (WGS) entry which is preliminary data.</text>
</comment>
<accession>A0A964WSU8</accession>
<organism evidence="1 2">
    <name type="scientific">Propylenella binzhouense</name>
    <dbReference type="NCBI Taxonomy" id="2555902"/>
    <lineage>
        <taxon>Bacteria</taxon>
        <taxon>Pseudomonadati</taxon>
        <taxon>Pseudomonadota</taxon>
        <taxon>Alphaproteobacteria</taxon>
        <taxon>Hyphomicrobiales</taxon>
        <taxon>Propylenellaceae</taxon>
        <taxon>Propylenella</taxon>
    </lineage>
</organism>
<proteinExistence type="predicted"/>
<evidence type="ECO:0000313" key="2">
    <source>
        <dbReference type="Proteomes" id="UP000773614"/>
    </source>
</evidence>
<keyword evidence="2" id="KW-1185">Reference proteome</keyword>
<dbReference type="Pfam" id="PF16156">
    <property type="entry name" value="DUF4864"/>
    <property type="match status" value="1"/>
</dbReference>
<dbReference type="Proteomes" id="UP000773614">
    <property type="component" value="Unassembled WGS sequence"/>
</dbReference>
<dbReference type="AlphaFoldDB" id="A0A964WSU8"/>
<dbReference type="RefSeq" id="WP_161139693.1">
    <property type="nucleotide sequence ID" value="NZ_SPKJ01000013.1"/>
</dbReference>
<dbReference type="EMBL" id="SPKJ01000013">
    <property type="protein sequence ID" value="MYZ47344.1"/>
    <property type="molecule type" value="Genomic_DNA"/>
</dbReference>
<dbReference type="OrthoDB" id="9130422at2"/>
<name>A0A964WSU8_9HYPH</name>
<sequence>MRRQALAIIAEPIAAIAVCAALIAGASAWPVLPHQSAAVKSAGVSAHERTEFAPERPASLRPEVVPASLQHPDRADIKAAVSTFVWALSNGQKEAVWSFASDEDQAGFKTVDDTFRAMAGAFPPLAYASDIAFERVDVNEEVSTAVFYVKDKLGMQWRAAIDLVQDMEGQWKVIACDVQPSPGVSI</sequence>
<reference evidence="1" key="1">
    <citation type="submission" date="2019-03" db="EMBL/GenBank/DDBJ databases">
        <title>Afifella sp. nov., isolated from activated sludge.</title>
        <authorList>
            <person name="Li Q."/>
            <person name="Liu Y."/>
        </authorList>
    </citation>
    <scope>NUCLEOTIDE SEQUENCE</scope>
    <source>
        <strain evidence="1">L72</strain>
    </source>
</reference>
<evidence type="ECO:0000313" key="1">
    <source>
        <dbReference type="EMBL" id="MYZ47344.1"/>
    </source>
</evidence>
<dbReference type="InterPro" id="IPR032347">
    <property type="entry name" value="DUF4864"/>
</dbReference>
<protein>
    <submittedName>
        <fullName evidence="1">DUF4864 domain-containing protein</fullName>
    </submittedName>
</protein>
<gene>
    <name evidence="1" type="ORF">E4O86_06425</name>
</gene>